<dbReference type="InterPro" id="IPR011990">
    <property type="entry name" value="TPR-like_helical_dom_sf"/>
</dbReference>
<proteinExistence type="predicted"/>
<dbReference type="AlphaFoldDB" id="A0A090S0L2"/>
<dbReference type="InterPro" id="IPR019734">
    <property type="entry name" value="TPR_rpt"/>
</dbReference>
<accession>A0A090S0L2</accession>
<reference evidence="1 2" key="2">
    <citation type="submission" date="2014-09" db="EMBL/GenBank/DDBJ databases">
        <authorList>
            <consortium name="NBRP consortium"/>
            <person name="Sawabe T."/>
            <person name="Meirelles P."/>
            <person name="Nakanishi M."/>
            <person name="Sayaka M."/>
            <person name="Hattori M."/>
            <person name="Ohkuma M."/>
        </authorList>
    </citation>
    <scope>NUCLEOTIDE SEQUENCE [LARGE SCALE GENOMIC DNA]</scope>
    <source>
        <strain evidence="2">JCM19235</strain>
    </source>
</reference>
<dbReference type="Pfam" id="PF14559">
    <property type="entry name" value="TPR_19"/>
    <property type="match status" value="1"/>
</dbReference>
<dbReference type="Proteomes" id="UP000029228">
    <property type="component" value="Unassembled WGS sequence"/>
</dbReference>
<evidence type="ECO:0000313" key="2">
    <source>
        <dbReference type="Proteomes" id="UP000029228"/>
    </source>
</evidence>
<dbReference type="EMBL" id="BBMR01000007">
    <property type="protein sequence ID" value="GAL21086.1"/>
    <property type="molecule type" value="Genomic_DNA"/>
</dbReference>
<organism evidence="1 2">
    <name type="scientific">Vibrio maritimus</name>
    <dbReference type="NCBI Taxonomy" id="990268"/>
    <lineage>
        <taxon>Bacteria</taxon>
        <taxon>Pseudomonadati</taxon>
        <taxon>Pseudomonadota</taxon>
        <taxon>Gammaproteobacteria</taxon>
        <taxon>Vibrionales</taxon>
        <taxon>Vibrionaceae</taxon>
        <taxon>Vibrio</taxon>
    </lineage>
</organism>
<name>A0A090S0L2_9VIBR</name>
<dbReference type="Gene3D" id="1.25.40.10">
    <property type="entry name" value="Tetratricopeptide repeat domain"/>
    <property type="match status" value="1"/>
</dbReference>
<sequence>MERVDNHDGLIQHYKGHLQGDPEDVSVTQALAQVYFDKGDVESAKFYADHLLNKGVKNAQLYQLRGQIHDKQGESELAVKRYTQSVDVGNRTSSIHVMLGVAFCKQDRFSEAEAEFNKARLKGHNDVTIKNNLAVIYLAQVGTNMWLKC</sequence>
<dbReference type="SUPFAM" id="SSF48452">
    <property type="entry name" value="TPR-like"/>
    <property type="match status" value="1"/>
</dbReference>
<protein>
    <submittedName>
        <fullName evidence="1">Flp pilus assembly protein TadD</fullName>
    </submittedName>
</protein>
<evidence type="ECO:0000313" key="1">
    <source>
        <dbReference type="EMBL" id="GAL21086.1"/>
    </source>
</evidence>
<dbReference type="STRING" id="990268.JCM19235_361"/>
<keyword evidence="2" id="KW-1185">Reference proteome</keyword>
<comment type="caution">
    <text evidence="1">The sequence shown here is derived from an EMBL/GenBank/DDBJ whole genome shotgun (WGS) entry which is preliminary data.</text>
</comment>
<dbReference type="SMART" id="SM00028">
    <property type="entry name" value="TPR"/>
    <property type="match status" value="3"/>
</dbReference>
<reference evidence="1 2" key="1">
    <citation type="submission" date="2014-09" db="EMBL/GenBank/DDBJ databases">
        <title>Vibrio maritimus JCM 19235. (C45) whole genome shotgun sequence.</title>
        <authorList>
            <person name="Sawabe T."/>
            <person name="Meirelles P."/>
            <person name="Nakanishi M."/>
            <person name="Sayaka M."/>
            <person name="Hattori M."/>
            <person name="Ohkuma M."/>
        </authorList>
    </citation>
    <scope>NUCLEOTIDE SEQUENCE [LARGE SCALE GENOMIC DNA]</scope>
    <source>
        <strain evidence="2">JCM19235</strain>
    </source>
</reference>
<gene>
    <name evidence="1" type="ORF">JCM19235_361</name>
</gene>